<evidence type="ECO:0000313" key="1">
    <source>
        <dbReference type="EMBL" id="EIE19806.1"/>
    </source>
</evidence>
<dbReference type="GeneID" id="17037778"/>
<dbReference type="KEGG" id="csl:COCSUDRAFT_58535"/>
<dbReference type="InterPro" id="IPR036514">
    <property type="entry name" value="SGNH_hydro_sf"/>
</dbReference>
<dbReference type="AlphaFoldDB" id="I0YN37"/>
<accession>I0YN37</accession>
<organism evidence="1 2">
    <name type="scientific">Coccomyxa subellipsoidea (strain C-169)</name>
    <name type="common">Green microalga</name>
    <dbReference type="NCBI Taxonomy" id="574566"/>
    <lineage>
        <taxon>Eukaryota</taxon>
        <taxon>Viridiplantae</taxon>
        <taxon>Chlorophyta</taxon>
        <taxon>core chlorophytes</taxon>
        <taxon>Trebouxiophyceae</taxon>
        <taxon>Trebouxiophyceae incertae sedis</taxon>
        <taxon>Coccomyxaceae</taxon>
        <taxon>Coccomyxa</taxon>
        <taxon>Coccomyxa subellipsoidea</taxon>
    </lineage>
</organism>
<evidence type="ECO:0000313" key="2">
    <source>
        <dbReference type="Proteomes" id="UP000007264"/>
    </source>
</evidence>
<proteinExistence type="predicted"/>
<keyword evidence="2" id="KW-1185">Reference proteome</keyword>
<dbReference type="Proteomes" id="UP000007264">
    <property type="component" value="Unassembled WGS sequence"/>
</dbReference>
<reference evidence="1 2" key="1">
    <citation type="journal article" date="2012" name="Genome Biol.">
        <title>The genome of the polar eukaryotic microalga coccomyxa subellipsoidea reveals traits of cold adaptation.</title>
        <authorList>
            <person name="Blanc G."/>
            <person name="Agarkova I."/>
            <person name="Grimwood J."/>
            <person name="Kuo A."/>
            <person name="Brueggeman A."/>
            <person name="Dunigan D."/>
            <person name="Gurnon J."/>
            <person name="Ladunga I."/>
            <person name="Lindquist E."/>
            <person name="Lucas S."/>
            <person name="Pangilinan J."/>
            <person name="Proschold T."/>
            <person name="Salamov A."/>
            <person name="Schmutz J."/>
            <person name="Weeks D."/>
            <person name="Yamada T."/>
            <person name="Claverie J.M."/>
            <person name="Grigoriev I."/>
            <person name="Van Etten J."/>
            <person name="Lomsadze A."/>
            <person name="Borodovsky M."/>
        </authorList>
    </citation>
    <scope>NUCLEOTIDE SEQUENCE [LARGE SCALE GENOMIC DNA]</scope>
    <source>
        <strain evidence="1 2">C-169</strain>
    </source>
</reference>
<name>I0YN37_COCSC</name>
<evidence type="ECO:0008006" key="3">
    <source>
        <dbReference type="Google" id="ProtNLM"/>
    </source>
</evidence>
<protein>
    <recommendedName>
        <fullName evidence="3">SGNH hydrolase-type esterase domain-containing protein</fullName>
    </recommendedName>
</protein>
<dbReference type="EMBL" id="AGSI01000018">
    <property type="protein sequence ID" value="EIE19806.1"/>
    <property type="molecule type" value="Genomic_DNA"/>
</dbReference>
<dbReference type="OrthoDB" id="505607at2759"/>
<gene>
    <name evidence="1" type="ORF">COCSUDRAFT_58535</name>
</gene>
<sequence>MPYQRTDPLANAYFQNLATEVTGADQGQGVDLVFYGDSITESWRGTALGSLTARCAGSPAVFEKYFQSRTLDVLRFLRDSNPSSQVIAMGILPRGWEDEARRYTWPSRYSPSIAFVNAALAQYASQDDMILPERMPDGLHPSAVGMELMAQCLQPLIDQLMAL</sequence>
<comment type="caution">
    <text evidence="1">The sequence shown here is derived from an EMBL/GenBank/DDBJ whole genome shotgun (WGS) entry which is preliminary data.</text>
</comment>
<dbReference type="Gene3D" id="3.40.50.1110">
    <property type="entry name" value="SGNH hydrolase"/>
    <property type="match status" value="1"/>
</dbReference>
<dbReference type="RefSeq" id="XP_005644350.1">
    <property type="nucleotide sequence ID" value="XM_005644293.1"/>
</dbReference>
<dbReference type="SUPFAM" id="SSF52266">
    <property type="entry name" value="SGNH hydrolase"/>
    <property type="match status" value="1"/>
</dbReference>